<dbReference type="GeneID" id="94835165"/>
<evidence type="ECO:0000256" key="1">
    <source>
        <dbReference type="ARBA" id="ARBA00004167"/>
    </source>
</evidence>
<dbReference type="VEuPathDB" id="TrichDB:TRFO_18927"/>
<organism evidence="10 11">
    <name type="scientific">Tritrichomonas foetus</name>
    <dbReference type="NCBI Taxonomy" id="1144522"/>
    <lineage>
        <taxon>Eukaryota</taxon>
        <taxon>Metamonada</taxon>
        <taxon>Parabasalia</taxon>
        <taxon>Tritrichomonadida</taxon>
        <taxon>Tritrichomonadidae</taxon>
        <taxon>Tritrichomonas</taxon>
    </lineage>
</organism>
<dbReference type="EMBL" id="MLAK01000584">
    <property type="protein sequence ID" value="OHT11568.1"/>
    <property type="molecule type" value="Genomic_DNA"/>
</dbReference>
<evidence type="ECO:0000256" key="3">
    <source>
        <dbReference type="ARBA" id="ARBA00022679"/>
    </source>
</evidence>
<dbReference type="InterPro" id="IPR049625">
    <property type="entry name" value="Glyco_transf_61_cat"/>
</dbReference>
<dbReference type="InterPro" id="IPR007657">
    <property type="entry name" value="Glycosyltransferase_61"/>
</dbReference>
<evidence type="ECO:0000313" key="10">
    <source>
        <dbReference type="EMBL" id="OHT11568.1"/>
    </source>
</evidence>
<evidence type="ECO:0000256" key="6">
    <source>
        <dbReference type="ARBA" id="ARBA00023136"/>
    </source>
</evidence>
<dbReference type="PANTHER" id="PTHR20961:SF38">
    <property type="entry name" value="PROTEIN O-LINKED-MANNOSE BETA-1,4-N-ACETYLGLUCOSAMINYLTRANSFERASE 2"/>
    <property type="match status" value="1"/>
</dbReference>
<dbReference type="GO" id="GO:0016757">
    <property type="term" value="F:glycosyltransferase activity"/>
    <property type="evidence" value="ECO:0007669"/>
    <property type="project" value="UniProtKB-KW"/>
</dbReference>
<keyword evidence="4" id="KW-0812">Transmembrane</keyword>
<dbReference type="Proteomes" id="UP000179807">
    <property type="component" value="Unassembled WGS sequence"/>
</dbReference>
<feature type="signal peptide" evidence="8">
    <location>
        <begin position="1"/>
        <end position="21"/>
    </location>
</feature>
<dbReference type="RefSeq" id="XP_068364704.1">
    <property type="nucleotide sequence ID" value="XM_068500461.1"/>
</dbReference>
<accession>A0A1J4KKV5</accession>
<dbReference type="PANTHER" id="PTHR20961">
    <property type="entry name" value="GLYCOSYLTRANSFERASE"/>
    <property type="match status" value="1"/>
</dbReference>
<keyword evidence="7" id="KW-0325">Glycoprotein</keyword>
<evidence type="ECO:0000259" key="9">
    <source>
        <dbReference type="Pfam" id="PF04577"/>
    </source>
</evidence>
<gene>
    <name evidence="10" type="ORF">TRFO_18927</name>
</gene>
<feature type="chain" id="PRO_5012023558" description="Glycosyltransferase 61 catalytic domain-containing protein" evidence="8">
    <location>
        <begin position="22"/>
        <end position="424"/>
    </location>
</feature>
<sequence>MVFFQASSLLLFLPITVFMHCQVFMNNQSSCDQLEIFQHVFCLNRSRITHFFQNFPRISHIYYISFKQNNFDYYEPLIEDKIQHYLTKSEWAKTIQKMLVRFFVAHNIFVQSEAVFFWKDTIFVNRSKCQGRFTKGSLTPICLSLSKEKYDLVFALHHQSGACYGHFLTDVFPKFCLIPNYYFQTARFVVNSARKHRPFVDDAYQIFGVPDDHLIMGRPLVYANTAIQIEIGECIFPNPFIIHRFRNYVKVFMGLDLVPPSRYVLYNRKFPSGLLHRRILNFDDMLMIAKHIFSHIKFDHYSDFGGKSMLEQAHFFNTFKLLFGVDGAGLGNTVFMQDHTALVEIFHSRMENYVGFYIVAMSSCRVFIGIRDEKILYKTNSPNALSAHLFIRIMSLALQKFSNQTYLQTRFEYTDKTILINTGS</sequence>
<dbReference type="Pfam" id="PF04577">
    <property type="entry name" value="Glyco_transf_61"/>
    <property type="match status" value="1"/>
</dbReference>
<dbReference type="GO" id="GO:0016020">
    <property type="term" value="C:membrane"/>
    <property type="evidence" value="ECO:0007669"/>
    <property type="project" value="UniProtKB-SubCell"/>
</dbReference>
<reference evidence="10" key="1">
    <citation type="submission" date="2016-10" db="EMBL/GenBank/DDBJ databases">
        <authorList>
            <person name="Benchimol M."/>
            <person name="Almeida L.G."/>
            <person name="Vasconcelos A.T."/>
            <person name="Perreira-Neves A."/>
            <person name="Rosa I.A."/>
            <person name="Tasca T."/>
            <person name="Bogo M.R."/>
            <person name="de Souza W."/>
        </authorList>
    </citation>
    <scope>NUCLEOTIDE SEQUENCE [LARGE SCALE GENOMIC DNA]</scope>
    <source>
        <strain evidence="10">K</strain>
    </source>
</reference>
<keyword evidence="3" id="KW-0808">Transferase</keyword>
<dbReference type="AlphaFoldDB" id="A0A1J4KKV5"/>
<evidence type="ECO:0000313" key="11">
    <source>
        <dbReference type="Proteomes" id="UP000179807"/>
    </source>
</evidence>
<keyword evidence="6" id="KW-0472">Membrane</keyword>
<keyword evidence="2" id="KW-0328">Glycosyltransferase</keyword>
<comment type="subcellular location">
    <subcellularLocation>
        <location evidence="1">Membrane</location>
        <topology evidence="1">Single-pass membrane protein</topology>
    </subcellularLocation>
</comment>
<evidence type="ECO:0000256" key="8">
    <source>
        <dbReference type="SAM" id="SignalP"/>
    </source>
</evidence>
<comment type="caution">
    <text evidence="10">The sequence shown here is derived from an EMBL/GenBank/DDBJ whole genome shotgun (WGS) entry which is preliminary data.</text>
</comment>
<feature type="domain" description="Glycosyltransferase 61 catalytic" evidence="9">
    <location>
        <begin position="164"/>
        <end position="343"/>
    </location>
</feature>
<keyword evidence="8" id="KW-0732">Signal</keyword>
<evidence type="ECO:0000256" key="5">
    <source>
        <dbReference type="ARBA" id="ARBA00022989"/>
    </source>
</evidence>
<evidence type="ECO:0000256" key="4">
    <source>
        <dbReference type="ARBA" id="ARBA00022692"/>
    </source>
</evidence>
<proteinExistence type="predicted"/>
<name>A0A1J4KKV5_9EUKA</name>
<evidence type="ECO:0000256" key="7">
    <source>
        <dbReference type="ARBA" id="ARBA00023180"/>
    </source>
</evidence>
<evidence type="ECO:0000256" key="2">
    <source>
        <dbReference type="ARBA" id="ARBA00022676"/>
    </source>
</evidence>
<keyword evidence="5" id="KW-1133">Transmembrane helix</keyword>
<protein>
    <recommendedName>
        <fullName evidence="9">Glycosyltransferase 61 catalytic domain-containing protein</fullName>
    </recommendedName>
</protein>
<keyword evidence="11" id="KW-1185">Reference proteome</keyword>